<feature type="region of interest" description="Disordered" evidence="1">
    <location>
        <begin position="1"/>
        <end position="23"/>
    </location>
</feature>
<evidence type="ECO:0000313" key="3">
    <source>
        <dbReference type="EMBL" id="TQN00470.1"/>
    </source>
</evidence>
<feature type="transmembrane region" description="Helical" evidence="2">
    <location>
        <begin position="57"/>
        <end position="80"/>
    </location>
</feature>
<dbReference type="InterPro" id="IPR021443">
    <property type="entry name" value="DUF3093"/>
</dbReference>
<feature type="transmembrane region" description="Helical" evidence="2">
    <location>
        <begin position="33"/>
        <end position="51"/>
    </location>
</feature>
<proteinExistence type="predicted"/>
<evidence type="ECO:0000313" key="4">
    <source>
        <dbReference type="Proteomes" id="UP000319804"/>
    </source>
</evidence>
<organism evidence="3 4">
    <name type="scientific">Microbacterium lacticum</name>
    <dbReference type="NCBI Taxonomy" id="33885"/>
    <lineage>
        <taxon>Bacteria</taxon>
        <taxon>Bacillati</taxon>
        <taxon>Actinomycetota</taxon>
        <taxon>Actinomycetes</taxon>
        <taxon>Micrococcales</taxon>
        <taxon>Microbacteriaceae</taxon>
        <taxon>Microbacterium</taxon>
    </lineage>
</organism>
<comment type="caution">
    <text evidence="3">The sequence shown here is derived from an EMBL/GenBank/DDBJ whole genome shotgun (WGS) entry which is preliminary data.</text>
</comment>
<keyword evidence="2" id="KW-1133">Transmembrane helix</keyword>
<dbReference type="Proteomes" id="UP000319804">
    <property type="component" value="Unassembled WGS sequence"/>
</dbReference>
<sequence length="168" mass="17975">MHAQMNADPARPRKSTRPGAPAPVYRERLSPSLWTLLSAAVAAPMVSLVFVPLDATVALLAGLAVAVVIVATLVFASPVVEVRAGELRVGRAHIPVRMLGEATGATGDEARELRGPGLPRTAWHLLRGGIDGVVAVRVDDDRDPVREWVFSTRTPDRVIGVIRRAQRG</sequence>
<keyword evidence="4" id="KW-1185">Reference proteome</keyword>
<keyword evidence="2" id="KW-0812">Transmembrane</keyword>
<keyword evidence="2" id="KW-0472">Membrane</keyword>
<dbReference type="Pfam" id="PF11292">
    <property type="entry name" value="DUF3093"/>
    <property type="match status" value="1"/>
</dbReference>
<dbReference type="EMBL" id="VFPS01000001">
    <property type="protein sequence ID" value="TQN00470.1"/>
    <property type="molecule type" value="Genomic_DNA"/>
</dbReference>
<evidence type="ECO:0000256" key="2">
    <source>
        <dbReference type="SAM" id="Phobius"/>
    </source>
</evidence>
<reference evidence="3 4" key="1">
    <citation type="submission" date="2019-06" db="EMBL/GenBank/DDBJ databases">
        <title>Sequencing the genomes of 1000 actinobacteria strains.</title>
        <authorList>
            <person name="Klenk H.-P."/>
        </authorList>
    </citation>
    <scope>NUCLEOTIDE SEQUENCE [LARGE SCALE GENOMIC DNA]</scope>
    <source>
        <strain evidence="3 4">DSM 20427</strain>
    </source>
</reference>
<gene>
    <name evidence="3" type="ORF">FHX68_0565</name>
</gene>
<evidence type="ECO:0000256" key="1">
    <source>
        <dbReference type="SAM" id="MobiDB-lite"/>
    </source>
</evidence>
<accession>A0A4Y3ULS8</accession>
<dbReference type="AlphaFoldDB" id="A0A4Y3ULS8"/>
<name>A0A4Y3ULS8_9MICO</name>
<protein>
    <submittedName>
        <fullName evidence="3">DUF3093 family protein</fullName>
    </submittedName>
</protein>